<feature type="domain" description="Bacterial surface antigen (D15)" evidence="5">
    <location>
        <begin position="190"/>
        <end position="523"/>
    </location>
</feature>
<evidence type="ECO:0000313" key="7">
    <source>
        <dbReference type="EMBL" id="KAG8502608.1"/>
    </source>
</evidence>
<dbReference type="InterPro" id="IPR039910">
    <property type="entry name" value="D15-like"/>
</dbReference>
<keyword evidence="8" id="KW-1185">Reference proteome</keyword>
<sequence>MPGSDPIPDPETLQPGNAIDLDGEDYDDDEDDAIEEDDEDEDEDEEDEDENDDVLFEPATPRAVKLKMDTLVRRMLTGPVPIHVHNVIIKGNTKTKGYIIETQASEALKKATTMQDLLRASDAVNSRLKSLGLFDSVAITLDSGPPEIPGSVNVIIKVDEARNWVSGEIGAYTNAEAKSSSVEGSIKYKNLLGFGDLWDGSIAYGFDRTAEVSAGVYLPRLKTLVAPVTVRAYLLTQDLLTFSSYKERSVGLSLGLFSNRFHNLEYHLAWCNLVDPSQMSSSVKMQLGHDYLSSLKYTLKIDKRNSPVRPTKGYAFIAKTHIGGLAPDSQSLRFLRQEFDLRCAIPLGFYHAALNFGICSGVIFPWGSGFLNRTTSIPERFFLGGNLSPVCALGGPKASWGFKTRATSPYEPKRQIDDENAEVASRDSLGGNFTVTALADLSFDLPTRWFRDRGIHAHVFAYAGNVAMLTENEFRSFSMQKFLGSFRSSAGIGIVIPTNRFRMELNYCYILKKFANDHAKAGFWLTFSRPSYLVYHCVV</sequence>
<feature type="region of interest" description="Disordered" evidence="4">
    <location>
        <begin position="1"/>
        <end position="57"/>
    </location>
</feature>
<reference evidence="7 8" key="1">
    <citation type="journal article" date="2021" name="bioRxiv">
        <title>The Gossypium anomalum genome as a resource for cotton improvement and evolutionary analysis of hybrid incompatibility.</title>
        <authorList>
            <person name="Grover C.E."/>
            <person name="Yuan D."/>
            <person name="Arick M.A."/>
            <person name="Miller E.R."/>
            <person name="Hu G."/>
            <person name="Peterson D.G."/>
            <person name="Wendel J.F."/>
            <person name="Udall J.A."/>
        </authorList>
    </citation>
    <scope>NUCLEOTIDE SEQUENCE [LARGE SCALE GENOMIC DNA]</scope>
    <source>
        <strain evidence="7">JFW-Udall</strain>
        <tissue evidence="7">Leaf</tissue>
    </source>
</reference>
<comment type="caution">
    <text evidence="7">The sequence shown here is derived from an EMBL/GenBank/DDBJ whole genome shotgun (WGS) entry which is preliminary data.</text>
</comment>
<organism evidence="7 8">
    <name type="scientific">Gossypium anomalum</name>
    <dbReference type="NCBI Taxonomy" id="47600"/>
    <lineage>
        <taxon>Eukaryota</taxon>
        <taxon>Viridiplantae</taxon>
        <taxon>Streptophyta</taxon>
        <taxon>Embryophyta</taxon>
        <taxon>Tracheophyta</taxon>
        <taxon>Spermatophyta</taxon>
        <taxon>Magnoliopsida</taxon>
        <taxon>eudicotyledons</taxon>
        <taxon>Gunneridae</taxon>
        <taxon>Pentapetalae</taxon>
        <taxon>rosids</taxon>
        <taxon>malvids</taxon>
        <taxon>Malvales</taxon>
        <taxon>Malvaceae</taxon>
        <taxon>Malvoideae</taxon>
        <taxon>Gossypium</taxon>
    </lineage>
</organism>
<name>A0A8J5Z4K0_9ROSI</name>
<evidence type="ECO:0000256" key="3">
    <source>
        <dbReference type="ARBA" id="ARBA00024013"/>
    </source>
</evidence>
<evidence type="ECO:0000256" key="1">
    <source>
        <dbReference type="ARBA" id="ARBA00022805"/>
    </source>
</evidence>
<dbReference type="Pfam" id="PF01103">
    <property type="entry name" value="Omp85"/>
    <property type="match status" value="1"/>
</dbReference>
<evidence type="ECO:0008006" key="9">
    <source>
        <dbReference type="Google" id="ProtNLM"/>
    </source>
</evidence>
<keyword evidence="2" id="KW-0472">Membrane</keyword>
<dbReference type="PANTHER" id="PTHR12815:SF41">
    <property type="entry name" value="OUTER MEMBRANE OMP85 FAMILY PROTEIN ISOFORM 1"/>
    <property type="match status" value="1"/>
</dbReference>
<comment type="subcellular location">
    <subcellularLocation>
        <location evidence="3">Plastid</location>
        <location evidence="3">Chloroplast outer membrane</location>
    </subcellularLocation>
</comment>
<proteinExistence type="predicted"/>
<protein>
    <recommendedName>
        <fullName evidence="9">POTRA domain-containing protein</fullName>
    </recommendedName>
</protein>
<dbReference type="Pfam" id="PF07244">
    <property type="entry name" value="POTRA"/>
    <property type="match status" value="1"/>
</dbReference>
<evidence type="ECO:0000256" key="2">
    <source>
        <dbReference type="ARBA" id="ARBA00023136"/>
    </source>
</evidence>
<dbReference type="InterPro" id="IPR010827">
    <property type="entry name" value="BamA/TamA_POTRA"/>
</dbReference>
<dbReference type="OrthoDB" id="1724197at2759"/>
<dbReference type="InterPro" id="IPR000184">
    <property type="entry name" value="Bac_surfAg_D15"/>
</dbReference>
<feature type="compositionally biased region" description="Acidic residues" evidence="4">
    <location>
        <begin position="21"/>
        <end position="55"/>
    </location>
</feature>
<evidence type="ECO:0000259" key="5">
    <source>
        <dbReference type="Pfam" id="PF01103"/>
    </source>
</evidence>
<dbReference type="PANTHER" id="PTHR12815">
    <property type="entry name" value="SORTING AND ASSEMBLY MACHINERY SAMM50 PROTEIN FAMILY MEMBER"/>
    <property type="match status" value="1"/>
</dbReference>
<accession>A0A8J5Z4K0</accession>
<dbReference type="Proteomes" id="UP000701853">
    <property type="component" value="Chromosome 1"/>
</dbReference>
<keyword evidence="1" id="KW-0934">Plastid</keyword>
<dbReference type="Gene3D" id="3.10.20.310">
    <property type="entry name" value="membrane protein fhac"/>
    <property type="match status" value="1"/>
</dbReference>
<dbReference type="GO" id="GO:0009707">
    <property type="term" value="C:chloroplast outer membrane"/>
    <property type="evidence" value="ECO:0007669"/>
    <property type="project" value="UniProtKB-SubCell"/>
</dbReference>
<feature type="domain" description="POTRA" evidence="6">
    <location>
        <begin position="83"/>
        <end position="160"/>
    </location>
</feature>
<evidence type="ECO:0000259" key="6">
    <source>
        <dbReference type="Pfam" id="PF07244"/>
    </source>
</evidence>
<dbReference type="AlphaFoldDB" id="A0A8J5Z4K0"/>
<dbReference type="Gene3D" id="2.40.160.50">
    <property type="entry name" value="membrane protein fhac: a member of the omp85/tpsb transporter family"/>
    <property type="match status" value="1"/>
</dbReference>
<dbReference type="FunFam" id="2.40.160.50:FF:000005">
    <property type="entry name" value="Outer membrane OMP85 family protein"/>
    <property type="match status" value="1"/>
</dbReference>
<keyword evidence="1" id="KW-1002">Plastid outer membrane</keyword>
<dbReference type="EMBL" id="JAHUZN010000001">
    <property type="protein sequence ID" value="KAG8502608.1"/>
    <property type="molecule type" value="Genomic_DNA"/>
</dbReference>
<evidence type="ECO:0000256" key="4">
    <source>
        <dbReference type="SAM" id="MobiDB-lite"/>
    </source>
</evidence>
<evidence type="ECO:0000313" key="8">
    <source>
        <dbReference type="Proteomes" id="UP000701853"/>
    </source>
</evidence>
<gene>
    <name evidence="7" type="ORF">CXB51_000035</name>
</gene>